<reference evidence="8 10" key="7">
    <citation type="journal article" date="2007" name="Science">
        <title>The Release 5.1 annotation of Drosophila melanogaster heterochromatin.</title>
        <authorList>
            <person name="Smith C.D."/>
            <person name="Shu S."/>
            <person name="Mungall C.J."/>
            <person name="Karpen G.H."/>
        </authorList>
    </citation>
    <scope>NUCLEOTIDE SEQUENCE [LARGE SCALE GENOMIC DNA]</scope>
    <source>
        <strain evidence="10">Berkeley</strain>
    </source>
</reference>
<reference evidence="8 10" key="4">
    <citation type="journal article" date="2002" name="Genome Biol.">
        <title>The transposable elements of the Drosophila melanogaster euchromatin: a genomics perspective.</title>
        <authorList>
            <person name="Kaminker J.S."/>
            <person name="Bergman C.M."/>
            <person name="Kronmiller B."/>
            <person name="Carlson J."/>
            <person name="Svirskas R."/>
            <person name="Patel S."/>
            <person name="Frise E."/>
            <person name="Wheeler D.A."/>
            <person name="Lewis S.E."/>
            <person name="Rubin G.M."/>
            <person name="Ashburner M."/>
            <person name="Celniker S.E."/>
        </authorList>
    </citation>
    <scope>NUCLEOTIDE SEQUENCE [LARGE SCALE GENOMIC DNA]</scope>
    <source>
        <strain evidence="10">Berkeley</strain>
    </source>
</reference>
<dbReference type="UCSC" id="CG15221-RB">
    <property type="organism name" value="d. melanogaster"/>
</dbReference>
<evidence type="ECO:0000256" key="1">
    <source>
        <dbReference type="ARBA" id="ARBA00004141"/>
    </source>
</evidence>
<reference evidence="8 10" key="6">
    <citation type="journal article" date="2005" name="PLoS Comput. Biol.">
        <title>Combined evidence annotation of transposable elements in genome sequences.</title>
        <authorList>
            <person name="Quesneville H."/>
            <person name="Bergman C.M."/>
            <person name="Andrieu O."/>
            <person name="Autard D."/>
            <person name="Nouaud D."/>
            <person name="Ashburner M."/>
            <person name="Anxolabehere D."/>
        </authorList>
    </citation>
    <scope>NUCLEOTIDE SEQUENCE [LARGE SCALE GENOMIC DNA]</scope>
    <source>
        <strain evidence="10">Berkeley</strain>
    </source>
</reference>
<dbReference type="SUPFAM" id="SSF103473">
    <property type="entry name" value="MFS general substrate transporter"/>
    <property type="match status" value="1"/>
</dbReference>
<comment type="subcellular location">
    <subcellularLocation>
        <location evidence="1">Membrane</location>
        <topology evidence="1">Multi-pass membrane protein</topology>
    </subcellularLocation>
</comment>
<dbReference type="KEGG" id="dme:Dmel_CG15221"/>
<keyword evidence="10" id="KW-1185">Reference proteome</keyword>
<feature type="transmembrane region" description="Helical" evidence="6">
    <location>
        <begin position="87"/>
        <end position="107"/>
    </location>
</feature>
<dbReference type="FlyBase" id="FBgn0030331">
    <property type="gene designation" value="CG15221"/>
</dbReference>
<dbReference type="PROSITE" id="PS50850">
    <property type="entry name" value="MFS"/>
    <property type="match status" value="1"/>
</dbReference>
<protein>
    <recommendedName>
        <fullName evidence="7">Major facilitator superfamily (MFS) profile domain-containing protein</fullName>
    </recommendedName>
</protein>
<feature type="domain" description="Major facilitator superfamily (MFS) profile" evidence="7">
    <location>
        <begin position="48"/>
        <end position="518"/>
    </location>
</feature>
<dbReference type="AlphaFoldDB" id="Q9VYV0"/>
<feature type="transmembrane region" description="Helical" evidence="6">
    <location>
        <begin position="379"/>
        <end position="400"/>
    </location>
</feature>
<keyword evidence="2" id="KW-0813">Transport</keyword>
<keyword evidence="3 6" id="KW-0812">Transmembrane</keyword>
<dbReference type="OMA" id="WHQTVPL"/>
<dbReference type="VEuPathDB" id="VectorBase:FBgn0030331"/>
<dbReference type="Pfam" id="PF07690">
    <property type="entry name" value="MFS_1"/>
    <property type="match status" value="2"/>
</dbReference>
<reference evidence="8 10" key="9">
    <citation type="journal article" date="2015" name="G3 (Bethesda)">
        <title>Gene Model Annotations for Drosophila melanogaster: Impact of High-Throughput Data.</title>
        <authorList>
            <consortium name="FlyBase Consortium"/>
            <person name="Matthews B.B."/>
            <person name="Dos Santos G."/>
            <person name="Crosby M.A."/>
            <person name="Emmert D.B."/>
            <person name="St Pierre S.E."/>
            <person name="Gramates L.S."/>
            <person name="Zhou P."/>
            <person name="Schroeder A.J."/>
            <person name="Falls K."/>
            <person name="Strelets V."/>
            <person name="Russo S.M."/>
            <person name="Gelbart W.M."/>
            <person name="null"/>
        </authorList>
    </citation>
    <scope>NUCLEOTIDE SEQUENCE [LARGE SCALE GENOMIC DNA]</scope>
    <source>
        <strain evidence="10">Berkeley</strain>
    </source>
</reference>
<name>Q9VYV0_DROME</name>
<dbReference type="Bgee" id="FBgn0030331">
    <property type="expression patterns" value="Expressed in adult Malpighian tubule principal cell of lower segment in Malpighian tubule and 15 other cell types or tissues"/>
</dbReference>
<dbReference type="OrthoDB" id="10262656at2759"/>
<gene>
    <name evidence="8" type="primary">Dmel\CG15221</name>
    <name evidence="8 9" type="ORF">CG15221</name>
    <name evidence="8" type="ORF">Dmel_CG15221</name>
</gene>
<dbReference type="InterPro" id="IPR020846">
    <property type="entry name" value="MFS_dom"/>
</dbReference>
<evidence type="ECO:0000256" key="5">
    <source>
        <dbReference type="ARBA" id="ARBA00023136"/>
    </source>
</evidence>
<dbReference type="Gene3D" id="1.20.1250.20">
    <property type="entry name" value="MFS general substrate transporter like domains"/>
    <property type="match status" value="1"/>
</dbReference>
<reference evidence="8 10" key="5">
    <citation type="journal article" date="2002" name="Genome Biol.">
        <title>Heterochromatic sequences in a Drosophila whole-genome shotgun assembly.</title>
        <authorList>
            <person name="Hoskins R.A."/>
            <person name="Smith C.D."/>
            <person name="Carlson J.W."/>
            <person name="Carvalho A.B."/>
            <person name="Halpern A."/>
            <person name="Kaminker J.S."/>
            <person name="Kennedy C."/>
            <person name="Mungall C.J."/>
            <person name="Sullivan B.A."/>
            <person name="Sutton G.G."/>
            <person name="Yasuhara J.C."/>
            <person name="Wakimoto B.T."/>
            <person name="Myers E.W."/>
            <person name="Celniker S.E."/>
            <person name="Rubin G.M."/>
            <person name="Karpen G.H."/>
        </authorList>
    </citation>
    <scope>NUCLEOTIDE SEQUENCE [LARGE SCALE GENOMIC DNA]</scope>
    <source>
        <strain evidence="10">Berkeley</strain>
    </source>
</reference>
<dbReference type="PaxDb" id="7227-FBpp0111892"/>
<feature type="transmembrane region" description="Helical" evidence="6">
    <location>
        <begin position="313"/>
        <end position="333"/>
    </location>
</feature>
<reference evidence="8 10" key="3">
    <citation type="journal article" date="2002" name="Genome Biol.">
        <title>Annotation of the Drosophila melanogaster euchromatic genome: a systematic review.</title>
        <authorList>
            <person name="Misra S."/>
            <person name="Crosby M.A."/>
            <person name="Mungall C.J."/>
            <person name="Matthews B.B."/>
            <person name="Campbell K.S."/>
            <person name="Hradecky P."/>
            <person name="Huang Y."/>
            <person name="Kaminker J.S."/>
            <person name="Millburn G.H."/>
            <person name="Prochnik S.E."/>
            <person name="Smith C.D."/>
            <person name="Tupy J.L."/>
            <person name="Whitfied E.J."/>
            <person name="Bayraktaroglu L."/>
            <person name="Berman B.P."/>
            <person name="Bettencourt B.R."/>
            <person name="Celniker S.E."/>
            <person name="de Grey A.D."/>
            <person name="Drysdale R.A."/>
            <person name="Harris N.L."/>
            <person name="Richter J."/>
            <person name="Russo S."/>
            <person name="Schroeder A.J."/>
            <person name="Shu S.Q."/>
            <person name="Stapleton M."/>
            <person name="Yamada C."/>
            <person name="Ashburner M."/>
            <person name="Gelbart W.M."/>
            <person name="Rubin G.M."/>
            <person name="Lewis S.E."/>
        </authorList>
    </citation>
    <scope>GENOME REANNOTATION</scope>
    <source>
        <strain evidence="10">Berkeley</strain>
    </source>
</reference>
<feature type="transmembrane region" description="Helical" evidence="6">
    <location>
        <begin position="145"/>
        <end position="163"/>
    </location>
</feature>
<dbReference type="STRING" id="7227.FBpp0111892"/>
<evidence type="ECO:0000256" key="3">
    <source>
        <dbReference type="ARBA" id="ARBA00022692"/>
    </source>
</evidence>
<reference evidence="8 10" key="2">
    <citation type="journal article" date="2002" name="Genome Biol.">
        <title>Finishing a whole-genome shotgun: release 3 of the Drosophila melanogaster euchromatic genome sequence.</title>
        <authorList>
            <person name="Celniker S.E."/>
            <person name="Wheeler D.A."/>
            <person name="Kronmiller B."/>
            <person name="Carlson J.W."/>
            <person name="Halpern A."/>
            <person name="Patel S."/>
            <person name="Adams M."/>
            <person name="Champe M."/>
            <person name="Dugan S.P."/>
            <person name="Frise E."/>
            <person name="Hodgson A."/>
            <person name="George R.A."/>
            <person name="Hoskins R.A."/>
            <person name="Laverty T."/>
            <person name="Muzny D.M."/>
            <person name="Nelson C.R."/>
            <person name="Pacleb J.M."/>
            <person name="Park S."/>
            <person name="Pfeiffer B.D."/>
            <person name="Richards S."/>
            <person name="Sodergren E.J."/>
            <person name="Svirskas R."/>
            <person name="Tabor P.E."/>
            <person name="Wan K."/>
            <person name="Stapleton M."/>
            <person name="Sutton G.G."/>
            <person name="Venter C."/>
            <person name="Weinstock G."/>
            <person name="Scherer S.E."/>
            <person name="Myers E.W."/>
            <person name="Gibbs R.A."/>
            <person name="Rubin G.M."/>
        </authorList>
    </citation>
    <scope>NUCLEOTIDE SEQUENCE [LARGE SCALE GENOMIC DNA]</scope>
    <source>
        <strain evidence="10">Berkeley</strain>
    </source>
</reference>
<feature type="transmembrane region" description="Helical" evidence="6">
    <location>
        <begin position="495"/>
        <end position="513"/>
    </location>
</feature>
<dbReference type="InterPro" id="IPR011701">
    <property type="entry name" value="MFS"/>
</dbReference>
<dbReference type="GO" id="GO:0022857">
    <property type="term" value="F:transmembrane transporter activity"/>
    <property type="evidence" value="ECO:0000255"/>
    <property type="project" value="FlyBase"/>
</dbReference>
<dbReference type="PANTHER" id="PTHR23511:SF35">
    <property type="entry name" value="MAJOR FACILITATOR SUPERFAMILY (MFS) PROFILE DOMAIN-CONTAINING PROTEIN"/>
    <property type="match status" value="1"/>
</dbReference>
<accession>Q9VYV0</accession>
<dbReference type="InParanoid" id="Q9VYV0"/>
<evidence type="ECO:0000313" key="10">
    <source>
        <dbReference type="Proteomes" id="UP000000803"/>
    </source>
</evidence>
<dbReference type="GO" id="GO:0016020">
    <property type="term" value="C:membrane"/>
    <property type="evidence" value="ECO:0000255"/>
    <property type="project" value="FlyBase"/>
</dbReference>
<dbReference type="BioGRID-ORCS" id="32127">
    <property type="hits" value="0 hits in 1 CRISPR screen"/>
</dbReference>
<evidence type="ECO:0000259" key="7">
    <source>
        <dbReference type="PROSITE" id="PS50850"/>
    </source>
</evidence>
<evidence type="ECO:0000313" key="9">
    <source>
        <dbReference type="FlyBase" id="FBgn0030331"/>
    </source>
</evidence>
<dbReference type="AGR" id="FB:FBgn0030331"/>
<dbReference type="HOGENOM" id="CLU_001265_46_15_1"/>
<feature type="transmembrane region" description="Helical" evidence="6">
    <location>
        <begin position="213"/>
        <end position="234"/>
    </location>
</feature>
<dbReference type="GO" id="GO:0055085">
    <property type="term" value="P:transmembrane transport"/>
    <property type="evidence" value="ECO:0000255"/>
    <property type="project" value="FlyBase"/>
</dbReference>
<dbReference type="eggNOG" id="KOG0255">
    <property type="taxonomic scope" value="Eukaryota"/>
</dbReference>
<evidence type="ECO:0000313" key="8">
    <source>
        <dbReference type="EMBL" id="AAF48086.2"/>
    </source>
</evidence>
<dbReference type="SMR" id="Q9VYV0"/>
<keyword evidence="4 6" id="KW-1133">Transmembrane helix</keyword>
<dbReference type="RefSeq" id="NP_001096957.1">
    <property type="nucleotide sequence ID" value="NM_001103487.3"/>
</dbReference>
<dbReference type="PhylomeDB" id="Q9VYV0"/>
<reference evidence="8 10" key="8">
    <citation type="journal article" date="2007" name="Science">
        <title>Sequence finishing and mapping of Drosophila melanogaster heterochromatin.</title>
        <authorList>
            <person name="Hoskins R.A."/>
            <person name="Carlson J.W."/>
            <person name="Kennedy C."/>
            <person name="Acevedo D."/>
            <person name="Evans-Holm M."/>
            <person name="Frise E."/>
            <person name="Wan K.H."/>
            <person name="Park S."/>
            <person name="Mendez-Lago M."/>
            <person name="Rossi F."/>
            <person name="Villasante A."/>
            <person name="Dimitri P."/>
            <person name="Karpen G.H."/>
            <person name="Celniker S.E."/>
        </authorList>
    </citation>
    <scope>NUCLEOTIDE SEQUENCE [LARGE SCALE GENOMIC DNA]</scope>
    <source>
        <strain evidence="10">Berkeley</strain>
    </source>
</reference>
<dbReference type="InterPro" id="IPR036259">
    <property type="entry name" value="MFS_trans_sf"/>
</dbReference>
<organism evidence="8 10">
    <name type="scientific">Drosophila melanogaster</name>
    <name type="common">Fruit fly</name>
    <dbReference type="NCBI Taxonomy" id="7227"/>
    <lineage>
        <taxon>Eukaryota</taxon>
        <taxon>Metazoa</taxon>
        <taxon>Ecdysozoa</taxon>
        <taxon>Arthropoda</taxon>
        <taxon>Hexapoda</taxon>
        <taxon>Insecta</taxon>
        <taxon>Pterygota</taxon>
        <taxon>Neoptera</taxon>
        <taxon>Endopterygota</taxon>
        <taxon>Diptera</taxon>
        <taxon>Brachycera</taxon>
        <taxon>Muscomorpha</taxon>
        <taxon>Ephydroidea</taxon>
        <taxon>Drosophilidae</taxon>
        <taxon>Drosophila</taxon>
        <taxon>Sophophora</taxon>
    </lineage>
</organism>
<dbReference type="ExpressionAtlas" id="Q9VYV0">
    <property type="expression patterns" value="baseline and differential"/>
</dbReference>
<reference evidence="8 10" key="1">
    <citation type="journal article" date="2000" name="Science">
        <title>The genome sequence of Drosophila melanogaster.</title>
        <authorList>
            <person name="Adams M.D."/>
            <person name="Celniker S.E."/>
            <person name="Holt R.A."/>
            <person name="Evans C.A."/>
            <person name="Gocayne J.D."/>
            <person name="Amanatides P.G."/>
            <person name="Scherer S.E."/>
            <person name="Li P.W."/>
            <person name="Hoskins R.A."/>
            <person name="Galle R.F."/>
            <person name="George R.A."/>
            <person name="Lewis S.E."/>
            <person name="Richards S."/>
            <person name="Ashburner M."/>
            <person name="Henderson S.N."/>
            <person name="Sutton G.G."/>
            <person name="Wortman J.R."/>
            <person name="Yandell M.D."/>
            <person name="Zhang Q."/>
            <person name="Chen L.X."/>
            <person name="Brandon R.C."/>
            <person name="Rogers Y.H."/>
            <person name="Blazej R.G."/>
            <person name="Champe M."/>
            <person name="Pfeiffer B.D."/>
            <person name="Wan K.H."/>
            <person name="Doyle C."/>
            <person name="Baxter E.G."/>
            <person name="Helt G."/>
            <person name="Nelson C.R."/>
            <person name="Gabor G.L."/>
            <person name="Abril J.F."/>
            <person name="Agbayani A."/>
            <person name="An H.J."/>
            <person name="Andrews-Pfannkoch C."/>
            <person name="Baldwin D."/>
            <person name="Ballew R.M."/>
            <person name="Basu A."/>
            <person name="Baxendale J."/>
            <person name="Bayraktaroglu L."/>
            <person name="Beasley E.M."/>
            <person name="Beeson K.Y."/>
            <person name="Benos P.V."/>
            <person name="Berman B.P."/>
            <person name="Bhandari D."/>
            <person name="Bolshakov S."/>
            <person name="Borkova D."/>
            <person name="Botchan M.R."/>
            <person name="Bouck J."/>
            <person name="Brokstein P."/>
            <person name="Brottier P."/>
            <person name="Burtis K.C."/>
            <person name="Busam D.A."/>
            <person name="Butler H."/>
            <person name="Cadieu E."/>
            <person name="Center A."/>
            <person name="Chandra I."/>
            <person name="Cherry J.M."/>
            <person name="Cawley S."/>
            <person name="Dahlke C."/>
            <person name="Davenport L.B."/>
            <person name="Davies P."/>
            <person name="de Pablos B."/>
            <person name="Delcher A."/>
            <person name="Deng Z."/>
            <person name="Mays A.D."/>
            <person name="Dew I."/>
            <person name="Dietz S.M."/>
            <person name="Dodson K."/>
            <person name="Doup L.E."/>
            <person name="Downes M."/>
            <person name="Dugan-Rocha S."/>
            <person name="Dunkov B.C."/>
            <person name="Dunn P."/>
            <person name="Durbin K.J."/>
            <person name="Evangelista C.C."/>
            <person name="Ferraz C."/>
            <person name="Ferriera S."/>
            <person name="Fleischmann W."/>
            <person name="Fosler C."/>
            <person name="Gabrielian A.E."/>
            <person name="Garg N.S."/>
            <person name="Gelbart W.M."/>
            <person name="Glasser K."/>
            <person name="Glodek A."/>
            <person name="Gong F."/>
            <person name="Gorrell J.H."/>
            <person name="Gu Z."/>
            <person name="Guan P."/>
            <person name="Harris M."/>
            <person name="Harris N.L."/>
            <person name="Harvey D."/>
            <person name="Heiman T.J."/>
            <person name="Hernandez J.R."/>
            <person name="Houck J."/>
            <person name="Hostin D."/>
            <person name="Houston K.A."/>
            <person name="Howland T.J."/>
            <person name="Wei M.H."/>
            <person name="Ibegwam C."/>
            <person name="Jalali M."/>
            <person name="Kalush F."/>
            <person name="Karpen G.H."/>
            <person name="Ke Z."/>
            <person name="Kennison J.A."/>
            <person name="Ketchum K.A."/>
            <person name="Kimmel B.E."/>
            <person name="Kodira C.D."/>
            <person name="Kraft C."/>
            <person name="Kravitz S."/>
            <person name="Kulp D."/>
            <person name="Lai Z."/>
            <person name="Lasko P."/>
            <person name="Lei Y."/>
            <person name="Levitsky A.A."/>
            <person name="Li J."/>
            <person name="Li Z."/>
            <person name="Liang Y."/>
            <person name="Lin X."/>
            <person name="Liu X."/>
            <person name="Mattei B."/>
            <person name="McIntosh T.C."/>
            <person name="McLeod M.P."/>
            <person name="McPherson D."/>
            <person name="Merkulov G."/>
            <person name="Milshina N.V."/>
            <person name="Mobarry C."/>
            <person name="Morris J."/>
            <person name="Moshrefi A."/>
            <person name="Mount S.M."/>
            <person name="Moy M."/>
            <person name="Murphy B."/>
            <person name="Murphy L."/>
            <person name="Muzny D.M."/>
            <person name="Nelson D.L."/>
            <person name="Nelson D.R."/>
            <person name="Nelson K.A."/>
            <person name="Nixon K."/>
            <person name="Nusskern D.R."/>
            <person name="Pacleb J.M."/>
            <person name="Palazzolo M."/>
            <person name="Pittman G.S."/>
            <person name="Pan S."/>
            <person name="Pollard J."/>
            <person name="Puri V."/>
            <person name="Reese M.G."/>
            <person name="Reinert K."/>
            <person name="Remington K."/>
            <person name="Saunders R.D."/>
            <person name="Scheeler F."/>
            <person name="Shen H."/>
            <person name="Shue B.C."/>
            <person name="Siden-Kiamos I."/>
            <person name="Simpson M."/>
            <person name="Skupski M.P."/>
            <person name="Smith T."/>
            <person name="Spier E."/>
            <person name="Spradling A.C."/>
            <person name="Stapleton M."/>
            <person name="Strong R."/>
            <person name="Sun E."/>
            <person name="Svirskas R."/>
            <person name="Tector C."/>
            <person name="Turner R."/>
            <person name="Venter E."/>
            <person name="Wang A.H."/>
            <person name="Wang X."/>
            <person name="Wang Z.Y."/>
            <person name="Wassarman D.A."/>
            <person name="Weinstock G.M."/>
            <person name="Weissenbach J."/>
            <person name="Williams S.M."/>
            <person name="WoodageT"/>
            <person name="Worley K.C."/>
            <person name="Wu D."/>
            <person name="Yang S."/>
            <person name="Yao Q.A."/>
            <person name="Ye J."/>
            <person name="Yeh R.F."/>
            <person name="Zaveri J.S."/>
            <person name="Zhan M."/>
            <person name="Zhang G."/>
            <person name="Zhao Q."/>
            <person name="Zheng L."/>
            <person name="Zheng X.H."/>
            <person name="Zhong F.N."/>
            <person name="Zhong W."/>
            <person name="Zhou X."/>
            <person name="Zhu S."/>
            <person name="Zhu X."/>
            <person name="Smith H.O."/>
            <person name="Gibbs R.A."/>
            <person name="Myers E.W."/>
            <person name="Rubin G.M."/>
            <person name="Venter J.C."/>
        </authorList>
    </citation>
    <scope>NUCLEOTIDE SEQUENCE [LARGE SCALE GENOMIC DNA]</scope>
    <source>
        <strain evidence="10">Berkeley</strain>
    </source>
</reference>
<feature type="transmembrane region" description="Helical" evidence="6">
    <location>
        <begin position="432"/>
        <end position="454"/>
    </location>
</feature>
<feature type="transmembrane region" description="Helical" evidence="6">
    <location>
        <begin position="175"/>
        <end position="201"/>
    </location>
</feature>
<evidence type="ECO:0000256" key="6">
    <source>
        <dbReference type="SAM" id="Phobius"/>
    </source>
</evidence>
<keyword evidence="5 6" id="KW-0472">Membrane</keyword>
<feature type="transmembrane region" description="Helical" evidence="6">
    <location>
        <begin position="119"/>
        <end position="139"/>
    </location>
</feature>
<feature type="transmembrane region" description="Helical" evidence="6">
    <location>
        <begin position="407"/>
        <end position="426"/>
    </location>
</feature>
<reference evidence="8 10" key="11">
    <citation type="journal article" date="2015" name="Genome Res.">
        <title>The Release 6 reference sequence of the Drosophila melanogaster genome.</title>
        <authorList>
            <person name="Hoskins R.A."/>
            <person name="Carlson J.W."/>
            <person name="Wan K.H."/>
            <person name="Park S."/>
            <person name="Mendez I."/>
            <person name="Galle S.E."/>
            <person name="Booth B.W."/>
            <person name="Pfeiffer B.D."/>
            <person name="George R.A."/>
            <person name="Svirskas R."/>
            <person name="Krzywinski M."/>
            <person name="Schein J."/>
            <person name="Accardo M.C."/>
            <person name="Damia E."/>
            <person name="Messina G."/>
            <person name="Mendez-Lago M."/>
            <person name="de Pablos B."/>
            <person name="Demakova O.V."/>
            <person name="Andreyeva E.N."/>
            <person name="Boldyreva L.V."/>
            <person name="Marra M."/>
            <person name="Carvalho A.B."/>
            <person name="Dimitri P."/>
            <person name="Villasante A."/>
            <person name="Zhimulev I.F."/>
            <person name="Rubin G.M."/>
            <person name="Karpen G.H."/>
            <person name="Celniker S.E."/>
        </authorList>
    </citation>
    <scope>NUCLEOTIDE SEQUENCE [LARGE SCALE GENOMIC DNA]</scope>
    <source>
        <strain evidence="10">Berkeley</strain>
    </source>
</reference>
<dbReference type="GeneID" id="32127"/>
<dbReference type="Proteomes" id="UP000000803">
    <property type="component" value="Chromosome X"/>
</dbReference>
<dbReference type="PANTHER" id="PTHR23511">
    <property type="entry name" value="SYNAPTIC VESICLE GLYCOPROTEIN 2"/>
    <property type="match status" value="1"/>
</dbReference>
<feature type="transmembrane region" description="Helical" evidence="6">
    <location>
        <begin position="466"/>
        <end position="489"/>
    </location>
</feature>
<feature type="transmembrane region" description="Helical" evidence="6">
    <location>
        <begin position="50"/>
        <end position="72"/>
    </location>
</feature>
<proteinExistence type="predicted"/>
<dbReference type="EMBL" id="AE014298">
    <property type="protein sequence ID" value="AAF48086.2"/>
    <property type="molecule type" value="Genomic_DNA"/>
</dbReference>
<sequence>MDNPGYVIDCDREFANMEGGREENLSEKPRPHTFEEAITLTGVGRFHYKLLLICGLCFMGVMVEIMGVSLIMNQMKCDLQPTLNQQGILASAGFLGVVLSSHAMGFLADTWGRATTLRYALCISSVCSIVSAFSVNIWMLIVFRFLTGFFISGGQACVFSLCGEFHGTGSRIRHVTLLSGFLCMAMIFAPAMAIGILPLRIETIVLGMHFSSWRVLLLANVSIPLLALVGISALPETPKYLLVQGRGDESLEVLRSIFANNSGRDPSEYPVKEVALESGGVSLSDVHGFLDAVRLVWHQTVPLFYRARLWHTLNICCIQFIIYFLAQGIFMWFPTILDELGTRNGENTLLCTVLQGFNINSSSEDEASSCSVEVDTSTYQVMIIIAACFVVIYLIFAYIIDYMGKKNLLMAWMVLTMICLVALHYVEQFALVVIALTVVMAIGNCGGLVSTIAMEFYPTHINAMGMCFIMMVGRLGAVVGSNILGRLLFASCDPIFWALLALVVLLCTLGYFLPEKARSQQKKPSATAKAIVTATTSPIFAINSK</sequence>
<reference evidence="8 10" key="10">
    <citation type="journal article" date="2015" name="G3 (Bethesda)">
        <title>Gene Model Annotations for Drosophila melanogaster: The Rule-Benders.</title>
        <authorList>
            <consortium name="FlyBase Consortium"/>
            <person name="Crosby M.A."/>
            <person name="Gramates L.S."/>
            <person name="Dos Santos G."/>
            <person name="Matthews B.B."/>
            <person name="St Pierre S.E."/>
            <person name="Zhou P."/>
            <person name="Schroeder A.J."/>
            <person name="Falls K."/>
            <person name="Emmert D.B."/>
            <person name="Russo S.M."/>
            <person name="Gelbart W.M."/>
            <person name="null"/>
        </authorList>
    </citation>
    <scope>NUCLEOTIDE SEQUENCE [LARGE SCALE GENOMIC DNA]</scope>
    <source>
        <strain evidence="10">Berkeley</strain>
    </source>
</reference>
<evidence type="ECO:0000256" key="2">
    <source>
        <dbReference type="ARBA" id="ARBA00022448"/>
    </source>
</evidence>
<evidence type="ECO:0000256" key="4">
    <source>
        <dbReference type="ARBA" id="ARBA00022989"/>
    </source>
</evidence>